<name>A0A317E940_9PROT</name>
<dbReference type="Proteomes" id="UP000245461">
    <property type="component" value="Unassembled WGS sequence"/>
</dbReference>
<proteinExistence type="predicted"/>
<organism evidence="1 2">
    <name type="scientific">Zavarzinia aquatilis</name>
    <dbReference type="NCBI Taxonomy" id="2211142"/>
    <lineage>
        <taxon>Bacteria</taxon>
        <taxon>Pseudomonadati</taxon>
        <taxon>Pseudomonadota</taxon>
        <taxon>Alphaproteobacteria</taxon>
        <taxon>Rhodospirillales</taxon>
        <taxon>Zavarziniaceae</taxon>
        <taxon>Zavarzinia</taxon>
    </lineage>
</organism>
<dbReference type="EMBL" id="QGLE01000005">
    <property type="protein sequence ID" value="PWR22736.1"/>
    <property type="molecule type" value="Genomic_DNA"/>
</dbReference>
<accession>A0A317E940</accession>
<evidence type="ECO:0000313" key="1">
    <source>
        <dbReference type="EMBL" id="PWR22736.1"/>
    </source>
</evidence>
<protein>
    <submittedName>
        <fullName evidence="1">Uncharacterized protein</fullName>
    </submittedName>
</protein>
<comment type="caution">
    <text evidence="1">The sequence shown here is derived from an EMBL/GenBank/DDBJ whole genome shotgun (WGS) entry which is preliminary data.</text>
</comment>
<evidence type="ECO:0000313" key="2">
    <source>
        <dbReference type="Proteomes" id="UP000245461"/>
    </source>
</evidence>
<gene>
    <name evidence="1" type="ORF">DKG74_09870</name>
</gene>
<dbReference type="AlphaFoldDB" id="A0A317E940"/>
<keyword evidence="2" id="KW-1185">Reference proteome</keyword>
<reference evidence="1 2" key="1">
    <citation type="submission" date="2018-05" db="EMBL/GenBank/DDBJ databases">
        <title>Zavarzinia sp. HR-AS.</title>
        <authorList>
            <person name="Lee Y."/>
            <person name="Jeon C.O."/>
        </authorList>
    </citation>
    <scope>NUCLEOTIDE SEQUENCE [LARGE SCALE GENOMIC DNA]</scope>
    <source>
        <strain evidence="1 2">HR-AS</strain>
    </source>
</reference>
<sequence length="97" mass="10972">MPCDDTVAAAKLRAVVHAIASSLGDGVLRHLLEEEWRQSTERGRNRRPMPIGDLEAMLIFVIERIRRDHGMEALNRLLDDARALGEMREAVDNCRGH</sequence>